<dbReference type="GO" id="GO:0003881">
    <property type="term" value="F:CDP-diacylglycerol-inositol 3-phosphatidyltransferase activity"/>
    <property type="evidence" value="ECO:0007669"/>
    <property type="project" value="TreeGrafter"/>
</dbReference>
<dbReference type="PANTHER" id="PTHR15362">
    <property type="entry name" value="PHOSPHATIDYLINOSITOL SYNTHASE"/>
    <property type="match status" value="1"/>
</dbReference>
<evidence type="ECO:0000313" key="10">
    <source>
        <dbReference type="Proteomes" id="UP000663760"/>
    </source>
</evidence>
<evidence type="ECO:0000256" key="1">
    <source>
        <dbReference type="ARBA" id="ARBA00004141"/>
    </source>
</evidence>
<dbReference type="OrthoDB" id="10251079at2759"/>
<keyword evidence="2" id="KW-0808">Transferase</keyword>
<feature type="transmembrane region" description="Helical" evidence="8">
    <location>
        <begin position="28"/>
        <end position="53"/>
    </location>
</feature>
<dbReference type="GO" id="GO:0005794">
    <property type="term" value="C:Golgi apparatus"/>
    <property type="evidence" value="ECO:0007669"/>
    <property type="project" value="TreeGrafter"/>
</dbReference>
<reference evidence="9" key="1">
    <citation type="submission" date="2020-02" db="EMBL/GenBank/DDBJ databases">
        <authorList>
            <person name="Scholz U."/>
            <person name="Mascher M."/>
            <person name="Fiebig A."/>
        </authorList>
    </citation>
    <scope>NUCLEOTIDE SEQUENCE</scope>
</reference>
<keyword evidence="5" id="KW-0443">Lipid metabolism</keyword>
<protein>
    <submittedName>
        <fullName evidence="9">Uncharacterized protein</fullName>
    </submittedName>
</protein>
<dbReference type="Gene3D" id="1.20.120.1760">
    <property type="match status" value="1"/>
</dbReference>
<gene>
    <name evidence="9" type="ORF">SI8410_11015848</name>
</gene>
<evidence type="ECO:0000256" key="8">
    <source>
        <dbReference type="SAM" id="Phobius"/>
    </source>
</evidence>
<evidence type="ECO:0000256" key="3">
    <source>
        <dbReference type="ARBA" id="ARBA00022692"/>
    </source>
</evidence>
<dbReference type="InterPro" id="IPR043130">
    <property type="entry name" value="CDP-OH_PTrfase_TM_dom"/>
</dbReference>
<evidence type="ECO:0000313" key="9">
    <source>
        <dbReference type="EMBL" id="CAA7405170.1"/>
    </source>
</evidence>
<evidence type="ECO:0000256" key="6">
    <source>
        <dbReference type="ARBA" id="ARBA00023136"/>
    </source>
</evidence>
<dbReference type="EMBL" id="LR746274">
    <property type="protein sequence ID" value="CAA7405170.1"/>
    <property type="molecule type" value="Genomic_DNA"/>
</dbReference>
<keyword evidence="7" id="KW-1208">Phospholipid metabolism</keyword>
<dbReference type="GO" id="GO:0016020">
    <property type="term" value="C:membrane"/>
    <property type="evidence" value="ECO:0007669"/>
    <property type="project" value="UniProtKB-SubCell"/>
</dbReference>
<sequence length="162" mass="18176">MLHVFDTLLLPQTVSTFGAALDMVTDRVSTACLLVILSHIYSPGLIFLSLLALDIASHWLQMYSTLLSGRASHKDIDDSSHWLLRAYYRHRLLMGFCCVGSEVTYINLFTLAGKQPESVVNVIANVVKQRPPFVVPFMLALLGERFSDQHSSQQKASYILVY</sequence>
<evidence type="ECO:0000256" key="7">
    <source>
        <dbReference type="ARBA" id="ARBA00023264"/>
    </source>
</evidence>
<comment type="subcellular location">
    <subcellularLocation>
        <location evidence="1">Membrane</location>
        <topology evidence="1">Multi-pass membrane protein</topology>
    </subcellularLocation>
</comment>
<proteinExistence type="predicted"/>
<evidence type="ECO:0000256" key="2">
    <source>
        <dbReference type="ARBA" id="ARBA00022679"/>
    </source>
</evidence>
<dbReference type="Proteomes" id="UP000663760">
    <property type="component" value="Chromosome 11"/>
</dbReference>
<keyword evidence="6 8" id="KW-0472">Membrane</keyword>
<accession>A0A7I8L5E7</accession>
<evidence type="ECO:0000256" key="5">
    <source>
        <dbReference type="ARBA" id="ARBA00023098"/>
    </source>
</evidence>
<dbReference type="PANTHER" id="PTHR15362:SF4">
    <property type="entry name" value="CDP-DIACYLGLYCEROL--INOSITOL 3-PHOSPHATIDYLTRANSFERASE"/>
    <property type="match status" value="1"/>
</dbReference>
<keyword evidence="3 8" id="KW-0812">Transmembrane</keyword>
<dbReference type="GO" id="GO:0006661">
    <property type="term" value="P:phosphatidylinositol biosynthetic process"/>
    <property type="evidence" value="ECO:0007669"/>
    <property type="project" value="TreeGrafter"/>
</dbReference>
<evidence type="ECO:0000256" key="4">
    <source>
        <dbReference type="ARBA" id="ARBA00022989"/>
    </source>
</evidence>
<organism evidence="9 10">
    <name type="scientific">Spirodela intermedia</name>
    <name type="common">Intermediate duckweed</name>
    <dbReference type="NCBI Taxonomy" id="51605"/>
    <lineage>
        <taxon>Eukaryota</taxon>
        <taxon>Viridiplantae</taxon>
        <taxon>Streptophyta</taxon>
        <taxon>Embryophyta</taxon>
        <taxon>Tracheophyta</taxon>
        <taxon>Spermatophyta</taxon>
        <taxon>Magnoliopsida</taxon>
        <taxon>Liliopsida</taxon>
        <taxon>Araceae</taxon>
        <taxon>Lemnoideae</taxon>
        <taxon>Spirodela</taxon>
    </lineage>
</organism>
<name>A0A7I8L5E7_SPIIN</name>
<keyword evidence="4 8" id="KW-1133">Transmembrane helix</keyword>
<keyword evidence="10" id="KW-1185">Reference proteome</keyword>
<dbReference type="AlphaFoldDB" id="A0A7I8L5E7"/>